<dbReference type="STRING" id="690417.IC63_09595"/>
<comment type="caution">
    <text evidence="4">The sequence shown here is derived from an EMBL/GenBank/DDBJ whole genome shotgun (WGS) entry which is preliminary data.</text>
</comment>
<keyword evidence="5" id="KW-1185">Reference proteome</keyword>
<evidence type="ECO:0000313" key="5">
    <source>
        <dbReference type="Proteomes" id="UP000029917"/>
    </source>
</evidence>
<dbReference type="PANTHER" id="PTHR24322:SF736">
    <property type="entry name" value="RETINOL DEHYDROGENASE 10"/>
    <property type="match status" value="1"/>
</dbReference>
<evidence type="ECO:0000256" key="1">
    <source>
        <dbReference type="ARBA" id="ARBA00006484"/>
    </source>
</evidence>
<proteinExistence type="inferred from homology"/>
<evidence type="ECO:0000256" key="2">
    <source>
        <dbReference type="ARBA" id="ARBA00023002"/>
    </source>
</evidence>
<dbReference type="Pfam" id="PF00106">
    <property type="entry name" value="adh_short"/>
    <property type="match status" value="1"/>
</dbReference>
<comment type="similarity">
    <text evidence="1 3">Belongs to the short-chain dehydrogenases/reductases (SDR) family.</text>
</comment>
<dbReference type="RefSeq" id="WP_036719436.1">
    <property type="nucleotide sequence ID" value="NZ_JRKS01000026.1"/>
</dbReference>
<dbReference type="EMBL" id="JRKS01000026">
    <property type="protein sequence ID" value="KGJ07082.1"/>
    <property type="molecule type" value="Genomic_DNA"/>
</dbReference>
<dbReference type="PROSITE" id="PS00061">
    <property type="entry name" value="ADH_SHORT"/>
    <property type="match status" value="1"/>
</dbReference>
<dbReference type="InterPro" id="IPR002347">
    <property type="entry name" value="SDR_fam"/>
</dbReference>
<dbReference type="PANTHER" id="PTHR24322">
    <property type="entry name" value="PKSB"/>
    <property type="match status" value="1"/>
</dbReference>
<dbReference type="InterPro" id="IPR020904">
    <property type="entry name" value="Sc_DH/Rdtase_CS"/>
</dbReference>
<evidence type="ECO:0000256" key="3">
    <source>
        <dbReference type="RuleBase" id="RU000363"/>
    </source>
</evidence>
<dbReference type="Gene3D" id="3.40.50.720">
    <property type="entry name" value="NAD(P)-binding Rossmann-like Domain"/>
    <property type="match status" value="1"/>
</dbReference>
<dbReference type="Proteomes" id="UP000029917">
    <property type="component" value="Unassembled WGS sequence"/>
</dbReference>
<keyword evidence="2" id="KW-0560">Oxidoreductase</keyword>
<dbReference type="AlphaFoldDB" id="A0A099FAK1"/>
<evidence type="ECO:0000313" key="4">
    <source>
        <dbReference type="EMBL" id="KGJ07082.1"/>
    </source>
</evidence>
<name>A0A099FAK1_9RHOB</name>
<dbReference type="PRINTS" id="PR00080">
    <property type="entry name" value="SDRFAMILY"/>
</dbReference>
<accession>A0A099FAK1</accession>
<reference evidence="4 5" key="1">
    <citation type="submission" date="2014-09" db="EMBL/GenBank/DDBJ databases">
        <authorList>
            <person name="McGinnis J.M."/>
            <person name="Wolfgang W.J."/>
        </authorList>
    </citation>
    <scope>NUCLEOTIDE SEQUENCE [LARGE SCALE GENOMIC DNA]</scope>
    <source>
        <strain evidence="4 5">HAMBI 3106</strain>
    </source>
</reference>
<dbReference type="InterPro" id="IPR036291">
    <property type="entry name" value="NAD(P)-bd_dom_sf"/>
</dbReference>
<reference evidence="4 5" key="2">
    <citation type="submission" date="2014-10" db="EMBL/GenBank/DDBJ databases">
        <title>Paracoccus sanguinis sp. nov., isolated from clinical specimens of New York State patients.</title>
        <authorList>
            <person name="Mingle L.A."/>
            <person name="Cole J.A."/>
            <person name="Lapierre P."/>
            <person name="Musser K.A."/>
        </authorList>
    </citation>
    <scope>NUCLEOTIDE SEQUENCE [LARGE SCALE GENOMIC DNA]</scope>
    <source>
        <strain evidence="4 5">HAMBI 3106</strain>
    </source>
</reference>
<sequence length="269" mass="28277">MTQIGKAVALVTGGAAGIGLLTAQRLAAAGAARVVLWDIDAAALDRAVAGLRAQGHAADGIVLDLSQPAAIAAAVAATEALGAAPDILVNNAGIVVGKPFAGHSEADIRRTMDINATAPMLLTRAFLPGMIARGRGHVVNIASAAGMLSNPNMAVYAASKWAMIGWSDSLRLEMEMGRTGVRVTTVCPTYIDTGMFQGARLRLIPLLKPERVADAIVRAIRRDRIFLRLPAIVNTLPFLKGLMPVRVFDAVGARLFGVYSSMDKFRGRE</sequence>
<dbReference type="SUPFAM" id="SSF51735">
    <property type="entry name" value="NAD(P)-binding Rossmann-fold domains"/>
    <property type="match status" value="1"/>
</dbReference>
<dbReference type="GO" id="GO:0016616">
    <property type="term" value="F:oxidoreductase activity, acting on the CH-OH group of donors, NAD or NADP as acceptor"/>
    <property type="evidence" value="ECO:0007669"/>
    <property type="project" value="TreeGrafter"/>
</dbReference>
<dbReference type="PRINTS" id="PR00081">
    <property type="entry name" value="GDHRDH"/>
</dbReference>
<dbReference type="OrthoDB" id="9803333at2"/>
<gene>
    <name evidence="4" type="ORF">IC63_09595</name>
</gene>
<organism evidence="4 5">
    <name type="scientific">Paracoccus sphaerophysae</name>
    <dbReference type="NCBI Taxonomy" id="690417"/>
    <lineage>
        <taxon>Bacteria</taxon>
        <taxon>Pseudomonadati</taxon>
        <taxon>Pseudomonadota</taxon>
        <taxon>Alphaproteobacteria</taxon>
        <taxon>Rhodobacterales</taxon>
        <taxon>Paracoccaceae</taxon>
        <taxon>Paracoccus</taxon>
    </lineage>
</organism>
<protein>
    <submittedName>
        <fullName evidence="4">Short-chain dehydrogenase</fullName>
    </submittedName>
</protein>